<dbReference type="PANTHER" id="PTHR16305:SF35">
    <property type="entry name" value="TRANSCRIPTIONAL ACTIVATOR DOMAIN"/>
    <property type="match status" value="1"/>
</dbReference>
<evidence type="ECO:0000313" key="4">
    <source>
        <dbReference type="EMBL" id="MFC5745400.1"/>
    </source>
</evidence>
<dbReference type="PROSITE" id="PS50043">
    <property type="entry name" value="HTH_LUXR_2"/>
    <property type="match status" value="1"/>
</dbReference>
<dbReference type="InterPro" id="IPR003593">
    <property type="entry name" value="AAA+_ATPase"/>
</dbReference>
<dbReference type="Pfam" id="PF13191">
    <property type="entry name" value="AAA_16"/>
    <property type="match status" value="1"/>
</dbReference>
<dbReference type="InterPro" id="IPR000792">
    <property type="entry name" value="Tscrpt_reg_LuxR_C"/>
</dbReference>
<keyword evidence="5" id="KW-1185">Reference proteome</keyword>
<evidence type="ECO:0000256" key="2">
    <source>
        <dbReference type="ARBA" id="ARBA00022840"/>
    </source>
</evidence>
<dbReference type="InterPro" id="IPR041664">
    <property type="entry name" value="AAA_16"/>
</dbReference>
<accession>A0ABW0ZX58</accession>
<evidence type="ECO:0000313" key="5">
    <source>
        <dbReference type="Proteomes" id="UP001596074"/>
    </source>
</evidence>
<organism evidence="4 5">
    <name type="scientific">Actinomadura rugatobispora</name>
    <dbReference type="NCBI Taxonomy" id="1994"/>
    <lineage>
        <taxon>Bacteria</taxon>
        <taxon>Bacillati</taxon>
        <taxon>Actinomycetota</taxon>
        <taxon>Actinomycetes</taxon>
        <taxon>Streptosporangiales</taxon>
        <taxon>Thermomonosporaceae</taxon>
        <taxon>Actinomadura</taxon>
    </lineage>
</organism>
<feature type="domain" description="HTH luxR-type" evidence="3">
    <location>
        <begin position="849"/>
        <end position="914"/>
    </location>
</feature>
<dbReference type="Pfam" id="PF00196">
    <property type="entry name" value="GerE"/>
    <property type="match status" value="1"/>
</dbReference>
<dbReference type="InterPro" id="IPR036388">
    <property type="entry name" value="WH-like_DNA-bd_sf"/>
</dbReference>
<dbReference type="InterPro" id="IPR027417">
    <property type="entry name" value="P-loop_NTPase"/>
</dbReference>
<dbReference type="Proteomes" id="UP001596074">
    <property type="component" value="Unassembled WGS sequence"/>
</dbReference>
<dbReference type="Gene3D" id="3.40.50.300">
    <property type="entry name" value="P-loop containing nucleotide triphosphate hydrolases"/>
    <property type="match status" value="1"/>
</dbReference>
<name>A0ABW0ZX58_9ACTN</name>
<evidence type="ECO:0000256" key="1">
    <source>
        <dbReference type="ARBA" id="ARBA00022741"/>
    </source>
</evidence>
<reference evidence="5" key="1">
    <citation type="journal article" date="2019" name="Int. J. Syst. Evol. Microbiol.">
        <title>The Global Catalogue of Microorganisms (GCM) 10K type strain sequencing project: providing services to taxonomists for standard genome sequencing and annotation.</title>
        <authorList>
            <consortium name="The Broad Institute Genomics Platform"/>
            <consortium name="The Broad Institute Genome Sequencing Center for Infectious Disease"/>
            <person name="Wu L."/>
            <person name="Ma J."/>
        </authorList>
    </citation>
    <scope>NUCLEOTIDE SEQUENCE [LARGE SCALE GENOMIC DNA]</scope>
    <source>
        <strain evidence="5">KCTC 42087</strain>
    </source>
</reference>
<sequence length="922" mass="98470">MHLVERDKEFDALTEAFRECAHNGGRLILVNGPPGSGKSALLDQFCERVGAAGGRSRSAVGRKVEMGQRLGIVERLFRVPDASAEMLDALDRALTAIAEQDAGHDLAQRPPSHEITRLAAALRRDISGSPLVICVDDVQYADAASLQVLSLLMGRLDELPLLLVVTEPGGTPAPPISFQIEARRVRRVRRLRLGPLSRSGALEVLAGRVGGPAAARLADRFYEITGGNPLLVGSLAEECGELAPPADPDWGCLATGERFTSAVLVCTGSGDADTFWIACCVAVLGDEATVGRVARLAGAHRSAAAAVIRELTSAGLVAEVRFRSPEPAAALLARLPPADVSVLHTRAAHLLYEAGLPFTAVARHLVGEEAVGEPWVVRVMLEAAAEARERDDVGFAVTCLDAAARACSTDAERVPVEMARRLVDYRDSPLLAHRWTESLLAAMRAGHLSQGDIAQLVMDLAWQGRLADAKEALSRAGEAESGPGARGRTTSVIAHELFELLYPPERGATGRPAGPVSDHRAMVVRTLSAVLANGGDDQSTSLATSFLGGMELNEHTISTIVSALHILIFGGRPDMALPYCDAWYEEAVARGSRTWQGLLAWTRASIAMHQGDHVVADRRGRDAFAAIPPAGWGVVVAAPLAACVSGSVALGRTGDAAKWLSTPVPDALFQSRFGPQYQYAWGEYHLATDRPDAALEDFLACGEQLGKWNMDIPSVLPWRIAAAEACLALGDAAQARQIIDGHDRRSCVNPPRIRAAFLRVLSMTKPLKERPALLQEALTALAGGADRSEAIRVLADLGQVLADLGMSGRARSIARRAWNMARDEGLEALCAPRLSPSLSAHLEVSDDVDMEGQISLSESELAVAKLAALEHTNREISRKLNITVSTVEQHLTRVYKKLGARGRHEISILLQMNAATVAVRSE</sequence>
<dbReference type="SUPFAM" id="SSF46894">
    <property type="entry name" value="C-terminal effector domain of the bipartite response regulators"/>
    <property type="match status" value="1"/>
</dbReference>
<keyword evidence="1" id="KW-0547">Nucleotide-binding</keyword>
<comment type="caution">
    <text evidence="4">The sequence shown here is derived from an EMBL/GenBank/DDBJ whole genome shotgun (WGS) entry which is preliminary data.</text>
</comment>
<dbReference type="CDD" id="cd06170">
    <property type="entry name" value="LuxR_C_like"/>
    <property type="match status" value="1"/>
</dbReference>
<gene>
    <name evidence="4" type="ORF">ACFPZN_07275</name>
</gene>
<dbReference type="EMBL" id="JBHSON010000007">
    <property type="protein sequence ID" value="MFC5745400.1"/>
    <property type="molecule type" value="Genomic_DNA"/>
</dbReference>
<dbReference type="SMART" id="SM00382">
    <property type="entry name" value="AAA"/>
    <property type="match status" value="1"/>
</dbReference>
<dbReference type="Gene3D" id="1.10.10.10">
    <property type="entry name" value="Winged helix-like DNA-binding domain superfamily/Winged helix DNA-binding domain"/>
    <property type="match status" value="1"/>
</dbReference>
<dbReference type="SMART" id="SM00421">
    <property type="entry name" value="HTH_LUXR"/>
    <property type="match status" value="1"/>
</dbReference>
<dbReference type="PANTHER" id="PTHR16305">
    <property type="entry name" value="TESTICULAR SOLUBLE ADENYLYL CYCLASE"/>
    <property type="match status" value="1"/>
</dbReference>
<evidence type="ECO:0000259" key="3">
    <source>
        <dbReference type="PROSITE" id="PS50043"/>
    </source>
</evidence>
<protein>
    <submittedName>
        <fullName evidence="4">AAA family ATPase</fullName>
    </submittedName>
</protein>
<keyword evidence="2" id="KW-0067">ATP-binding</keyword>
<dbReference type="InterPro" id="IPR016032">
    <property type="entry name" value="Sig_transdc_resp-reg_C-effctor"/>
</dbReference>
<dbReference type="RefSeq" id="WP_378281021.1">
    <property type="nucleotide sequence ID" value="NZ_JBHSON010000007.1"/>
</dbReference>
<dbReference type="SUPFAM" id="SSF52540">
    <property type="entry name" value="P-loop containing nucleoside triphosphate hydrolases"/>
    <property type="match status" value="1"/>
</dbReference>
<proteinExistence type="predicted"/>